<dbReference type="CDD" id="cd02007">
    <property type="entry name" value="TPP_DXS"/>
    <property type="match status" value="1"/>
</dbReference>
<evidence type="ECO:0000256" key="7">
    <source>
        <dbReference type="ARBA" id="ARBA00022977"/>
    </source>
</evidence>
<comment type="cofactor">
    <cofactor evidence="11">
        <name>thiamine diphosphate</name>
        <dbReference type="ChEBI" id="CHEBI:58937"/>
    </cofactor>
    <text evidence="11">Binds 1 thiamine pyrophosphate per subunit.</text>
</comment>
<dbReference type="InterPro" id="IPR009014">
    <property type="entry name" value="Transketo_C/PFOR_II"/>
</dbReference>
<dbReference type="InterPro" id="IPR020826">
    <property type="entry name" value="Transketolase_BS"/>
</dbReference>
<protein>
    <recommendedName>
        <fullName evidence="11">1-deoxy-D-xylulose-5-phosphate synthase</fullName>
        <ecNumber evidence="11">2.2.1.7</ecNumber>
    </recommendedName>
    <alternativeName>
        <fullName evidence="11">1-deoxyxylulose-5-phosphate synthase</fullName>
        <shortName evidence="11">DXP synthase</shortName>
        <shortName evidence="11">DXPS</shortName>
    </alternativeName>
</protein>
<comment type="cofactor">
    <cofactor evidence="11">
        <name>Mg(2+)</name>
        <dbReference type="ChEBI" id="CHEBI:18420"/>
    </cofactor>
    <text evidence="11">Binds 1 Mg(2+) ion per subunit.</text>
</comment>
<dbReference type="CDD" id="cd07033">
    <property type="entry name" value="TPP_PYR_DXS_TK_like"/>
    <property type="match status" value="1"/>
</dbReference>
<dbReference type="GO" id="GO:0030976">
    <property type="term" value="F:thiamine pyrophosphate binding"/>
    <property type="evidence" value="ECO:0007669"/>
    <property type="project" value="UniProtKB-UniRule"/>
</dbReference>
<dbReference type="SMART" id="SM00861">
    <property type="entry name" value="Transket_pyr"/>
    <property type="match status" value="1"/>
</dbReference>
<dbReference type="GO" id="GO:0000287">
    <property type="term" value="F:magnesium ion binding"/>
    <property type="evidence" value="ECO:0007669"/>
    <property type="project" value="UniProtKB-UniRule"/>
</dbReference>
<dbReference type="GO" id="GO:0016114">
    <property type="term" value="P:terpenoid biosynthetic process"/>
    <property type="evidence" value="ECO:0007669"/>
    <property type="project" value="UniProtKB-UniRule"/>
</dbReference>
<organism evidence="13 14">
    <name type="scientific">Petrocella atlantisensis</name>
    <dbReference type="NCBI Taxonomy" id="2173034"/>
    <lineage>
        <taxon>Bacteria</taxon>
        <taxon>Bacillati</taxon>
        <taxon>Bacillota</taxon>
        <taxon>Clostridia</taxon>
        <taxon>Lachnospirales</taxon>
        <taxon>Vallitaleaceae</taxon>
        <taxon>Petrocella</taxon>
    </lineage>
</organism>
<dbReference type="InterPro" id="IPR005475">
    <property type="entry name" value="Transketolase-like_Pyr-bd"/>
</dbReference>
<dbReference type="InterPro" id="IPR033248">
    <property type="entry name" value="Transketolase_C"/>
</dbReference>
<dbReference type="Gene3D" id="3.40.50.970">
    <property type="match status" value="2"/>
</dbReference>
<comment type="subunit">
    <text evidence="3 11">Homodimer.</text>
</comment>
<proteinExistence type="inferred from homology"/>
<dbReference type="FunFam" id="3.40.50.920:FF:000002">
    <property type="entry name" value="1-deoxy-D-xylulose-5-phosphate synthase"/>
    <property type="match status" value="1"/>
</dbReference>
<dbReference type="AlphaFoldDB" id="A0A3P7NRH0"/>
<feature type="domain" description="Transketolase-like pyrimidine-binding" evidence="12">
    <location>
        <begin position="319"/>
        <end position="483"/>
    </location>
</feature>
<dbReference type="PROSITE" id="PS00801">
    <property type="entry name" value="TRANSKETOLASE_1"/>
    <property type="match status" value="1"/>
</dbReference>
<keyword evidence="14" id="KW-1185">Reference proteome</keyword>
<evidence type="ECO:0000256" key="9">
    <source>
        <dbReference type="ARBA" id="ARBA00023229"/>
    </source>
</evidence>
<comment type="function">
    <text evidence="10 11">Catalyzes the acyloin condensation reaction between C atoms 2 and 3 of pyruvate and glyceraldehyde 3-phosphate to yield 1-deoxy-D-xylulose-5-phosphate (DXP).</text>
</comment>
<keyword evidence="7 11" id="KW-0784">Thiamine biosynthesis</keyword>
<dbReference type="Gene3D" id="3.40.50.920">
    <property type="match status" value="1"/>
</dbReference>
<dbReference type="OrthoDB" id="9803371at2"/>
<dbReference type="EC" id="2.2.1.7" evidence="11"/>
<feature type="binding site" evidence="11">
    <location>
        <position position="146"/>
    </location>
    <ligand>
        <name>Mg(2+)</name>
        <dbReference type="ChEBI" id="CHEBI:18420"/>
    </ligand>
</feature>
<comment type="similarity">
    <text evidence="2 11">Belongs to the transketolase family. DXPS subfamily.</text>
</comment>
<dbReference type="NCBIfam" id="NF003933">
    <property type="entry name" value="PRK05444.2-2"/>
    <property type="match status" value="1"/>
</dbReference>
<dbReference type="GO" id="GO:0009228">
    <property type="term" value="P:thiamine biosynthetic process"/>
    <property type="evidence" value="ECO:0007669"/>
    <property type="project" value="UniProtKB-UniRule"/>
</dbReference>
<dbReference type="UniPathway" id="UPA00064">
    <property type="reaction ID" value="UER00091"/>
</dbReference>
<evidence type="ECO:0000313" key="14">
    <source>
        <dbReference type="Proteomes" id="UP000279029"/>
    </source>
</evidence>
<evidence type="ECO:0000256" key="11">
    <source>
        <dbReference type="HAMAP-Rule" id="MF_00315"/>
    </source>
</evidence>
<dbReference type="HAMAP" id="MF_00315">
    <property type="entry name" value="DXP_synth"/>
    <property type="match status" value="1"/>
</dbReference>
<dbReference type="InterPro" id="IPR005477">
    <property type="entry name" value="Dxylulose-5-P_synthase"/>
</dbReference>
<comment type="catalytic activity">
    <reaction evidence="11">
        <text>D-glyceraldehyde 3-phosphate + pyruvate + H(+) = 1-deoxy-D-xylulose 5-phosphate + CO2</text>
        <dbReference type="Rhea" id="RHEA:12605"/>
        <dbReference type="ChEBI" id="CHEBI:15361"/>
        <dbReference type="ChEBI" id="CHEBI:15378"/>
        <dbReference type="ChEBI" id="CHEBI:16526"/>
        <dbReference type="ChEBI" id="CHEBI:57792"/>
        <dbReference type="ChEBI" id="CHEBI:59776"/>
        <dbReference type="EC" id="2.2.1.7"/>
    </reaction>
</comment>
<dbReference type="Pfam" id="PF02780">
    <property type="entry name" value="Transketolase_C"/>
    <property type="match status" value="1"/>
</dbReference>
<name>A0A3P7NRH0_9FIRM</name>
<dbReference type="NCBIfam" id="TIGR00204">
    <property type="entry name" value="dxs"/>
    <property type="match status" value="1"/>
</dbReference>
<dbReference type="GO" id="GO:0005829">
    <property type="term" value="C:cytosol"/>
    <property type="evidence" value="ECO:0007669"/>
    <property type="project" value="TreeGrafter"/>
</dbReference>
<dbReference type="PANTHER" id="PTHR43322:SF5">
    <property type="entry name" value="1-DEOXY-D-XYLULOSE-5-PHOSPHATE SYNTHASE, CHLOROPLASTIC"/>
    <property type="match status" value="1"/>
</dbReference>
<dbReference type="FunFam" id="3.40.50.970:FF:000005">
    <property type="entry name" value="1-deoxy-D-xylulose-5-phosphate synthase"/>
    <property type="match status" value="1"/>
</dbReference>
<reference evidence="13 14" key="1">
    <citation type="submission" date="2018-09" db="EMBL/GenBank/DDBJ databases">
        <authorList>
            <person name="Postec A."/>
        </authorList>
    </citation>
    <scope>NUCLEOTIDE SEQUENCE [LARGE SCALE GENOMIC DNA]</scope>
    <source>
        <strain evidence="13">70B-A</strain>
    </source>
</reference>
<feature type="binding site" evidence="11">
    <location>
        <begin position="115"/>
        <end position="117"/>
    </location>
    <ligand>
        <name>thiamine diphosphate</name>
        <dbReference type="ChEBI" id="CHEBI:58937"/>
    </ligand>
</feature>
<feature type="binding site" evidence="11">
    <location>
        <position position="370"/>
    </location>
    <ligand>
        <name>thiamine diphosphate</name>
        <dbReference type="ChEBI" id="CHEBI:58937"/>
    </ligand>
</feature>
<evidence type="ECO:0000256" key="5">
    <source>
        <dbReference type="ARBA" id="ARBA00022723"/>
    </source>
</evidence>
<feature type="binding site" evidence="11">
    <location>
        <position position="74"/>
    </location>
    <ligand>
        <name>thiamine diphosphate</name>
        <dbReference type="ChEBI" id="CHEBI:58937"/>
    </ligand>
</feature>
<dbReference type="GO" id="GO:0019288">
    <property type="term" value="P:isopentenyl diphosphate biosynthetic process, methylerythritol 4-phosphate pathway"/>
    <property type="evidence" value="ECO:0007669"/>
    <property type="project" value="TreeGrafter"/>
</dbReference>
<dbReference type="KEGG" id="cbar:PATL70BA_0009"/>
<comment type="pathway">
    <text evidence="1 11">Metabolic intermediate biosynthesis; 1-deoxy-D-xylulose 5-phosphate biosynthesis; 1-deoxy-D-xylulose 5-phosphate from D-glyceraldehyde 3-phosphate and pyruvate: step 1/1.</text>
</comment>
<dbReference type="RefSeq" id="WP_125135442.1">
    <property type="nucleotide sequence ID" value="NZ_LR130778.1"/>
</dbReference>
<evidence type="ECO:0000256" key="4">
    <source>
        <dbReference type="ARBA" id="ARBA00022679"/>
    </source>
</evidence>
<feature type="binding site" evidence="11">
    <location>
        <begin position="147"/>
        <end position="148"/>
    </location>
    <ligand>
        <name>thiamine diphosphate</name>
        <dbReference type="ChEBI" id="CHEBI:58937"/>
    </ligand>
</feature>
<accession>A0A3P7NRH0</accession>
<dbReference type="EMBL" id="LR130778">
    <property type="protein sequence ID" value="VDN45844.1"/>
    <property type="molecule type" value="Genomic_DNA"/>
</dbReference>
<dbReference type="Proteomes" id="UP000279029">
    <property type="component" value="Chromosome"/>
</dbReference>
<dbReference type="InterPro" id="IPR049557">
    <property type="entry name" value="Transketolase_CS"/>
</dbReference>
<dbReference type="Pfam" id="PF13292">
    <property type="entry name" value="DXP_synthase_N"/>
    <property type="match status" value="1"/>
</dbReference>
<evidence type="ECO:0000256" key="8">
    <source>
        <dbReference type="ARBA" id="ARBA00023052"/>
    </source>
</evidence>
<evidence type="ECO:0000256" key="10">
    <source>
        <dbReference type="ARBA" id="ARBA00055605"/>
    </source>
</evidence>
<keyword evidence="4 11" id="KW-0808">Transferase</keyword>
<evidence type="ECO:0000259" key="12">
    <source>
        <dbReference type="SMART" id="SM00861"/>
    </source>
</evidence>
<evidence type="ECO:0000256" key="3">
    <source>
        <dbReference type="ARBA" id="ARBA00011738"/>
    </source>
</evidence>
<keyword evidence="9 11" id="KW-0414">Isoprene biosynthesis</keyword>
<dbReference type="PROSITE" id="PS00802">
    <property type="entry name" value="TRANSKETOLASE_2"/>
    <property type="match status" value="1"/>
</dbReference>
<gene>
    <name evidence="11 13" type="primary">dxs</name>
    <name evidence="13" type="ORF">PATL70BA_0009</name>
</gene>
<dbReference type="GO" id="GO:0008661">
    <property type="term" value="F:1-deoxy-D-xylulose-5-phosphate synthase activity"/>
    <property type="evidence" value="ECO:0007669"/>
    <property type="project" value="UniProtKB-UniRule"/>
</dbReference>
<dbReference type="SUPFAM" id="SSF52518">
    <property type="entry name" value="Thiamin diphosphate-binding fold (THDP-binding)"/>
    <property type="match status" value="1"/>
</dbReference>
<evidence type="ECO:0000313" key="13">
    <source>
        <dbReference type="EMBL" id="VDN45844.1"/>
    </source>
</evidence>
<evidence type="ECO:0000256" key="2">
    <source>
        <dbReference type="ARBA" id="ARBA00011081"/>
    </source>
</evidence>
<evidence type="ECO:0000256" key="1">
    <source>
        <dbReference type="ARBA" id="ARBA00004980"/>
    </source>
</evidence>
<evidence type="ECO:0000256" key="6">
    <source>
        <dbReference type="ARBA" id="ARBA00022842"/>
    </source>
</evidence>
<keyword evidence="6 11" id="KW-0460">Magnesium</keyword>
<feature type="binding site" evidence="11">
    <location>
        <position position="175"/>
    </location>
    <ligand>
        <name>Mg(2+)</name>
        <dbReference type="ChEBI" id="CHEBI:18420"/>
    </ligand>
</feature>
<feature type="binding site" evidence="11">
    <location>
        <position position="175"/>
    </location>
    <ligand>
        <name>thiamine diphosphate</name>
        <dbReference type="ChEBI" id="CHEBI:58937"/>
    </ligand>
</feature>
<dbReference type="PANTHER" id="PTHR43322">
    <property type="entry name" value="1-D-DEOXYXYLULOSE 5-PHOSPHATE SYNTHASE-RELATED"/>
    <property type="match status" value="1"/>
</dbReference>
<sequence length="621" mass="69002">MFKVLDKIHSPEDLKSLDRDDLNRLSHEIRKYLVDVISVTGGHLSSNLGVVELTIALHYVFNSPVDKLIWDVGHQSYVHKILTGRKEALKTVRQYQGLSGFPKRLESEHDCFDVGHSSTSISAAIGYAVARDMNKDDYSVVAIIGDGALTAGMAFEALNNGAQMKKNFIVILNDNQMSIGKNVGGMAEYLDTIRTGHVYKEIKHDVHKVFDRIPVVGKMLTKGVREIKDAFKQVFIPGMFFEEMGYTYLGPIDGHAVPQIIKVLNQARRIEGPVLIHVNTIKGKGYHHAEINPSKFHGTKPFITTNGEALVKKAANTKKTYGELMGDQLIQYIEDGHKIAGITAAMPDGTGMTRFMKKYPKAFFDVGIAEQHAVTFAAGLGLSGIKPFVAIYSTFLQRAYDQVLHDVCIQKIPVVFMLDRAGLVGEDGETHQGVFDLSYLNHMPNMTVMAPMDSETFKDMMAFALTYMDGPIAIRYPKGEAPFFGYDKSPIVYGKSEVLETGQDIAILAVGSMVDEALKASAMVKSSVTIVDARFVKPIDYDQIDRLAATHKYLLIAEENTMIGGYGSEVLRYVHQKGYDIKVEIMGIKDDFIEHGSRNKLMEILGLTANHIAAYIERYNR</sequence>
<dbReference type="Pfam" id="PF02779">
    <property type="entry name" value="Transket_pyr"/>
    <property type="match status" value="1"/>
</dbReference>
<keyword evidence="5 11" id="KW-0479">Metal-binding</keyword>
<dbReference type="SUPFAM" id="SSF52922">
    <property type="entry name" value="TK C-terminal domain-like"/>
    <property type="match status" value="1"/>
</dbReference>
<keyword evidence="8 11" id="KW-0786">Thiamine pyrophosphate</keyword>
<feature type="binding site" evidence="11">
    <location>
        <position position="286"/>
    </location>
    <ligand>
        <name>thiamine diphosphate</name>
        <dbReference type="ChEBI" id="CHEBI:58937"/>
    </ligand>
</feature>
<dbReference type="InterPro" id="IPR029061">
    <property type="entry name" value="THDP-binding"/>
</dbReference>